<dbReference type="PROSITE" id="PS00444">
    <property type="entry name" value="POLYPRENYL_SYNTHASE_2"/>
    <property type="match status" value="1"/>
</dbReference>
<organism evidence="5 6">
    <name type="scientific">Acromyrmex heyeri</name>
    <dbReference type="NCBI Taxonomy" id="230685"/>
    <lineage>
        <taxon>Eukaryota</taxon>
        <taxon>Metazoa</taxon>
        <taxon>Ecdysozoa</taxon>
        <taxon>Arthropoda</taxon>
        <taxon>Hexapoda</taxon>
        <taxon>Insecta</taxon>
        <taxon>Pterygota</taxon>
        <taxon>Neoptera</taxon>
        <taxon>Endopterygota</taxon>
        <taxon>Hymenoptera</taxon>
        <taxon>Apocrita</taxon>
        <taxon>Aculeata</taxon>
        <taxon>Formicoidea</taxon>
        <taxon>Formicidae</taxon>
        <taxon>Myrmicinae</taxon>
        <taxon>Acromyrmex</taxon>
    </lineage>
</organism>
<protein>
    <submittedName>
        <fullName evidence="5">GGPPS synthase</fullName>
    </submittedName>
</protein>
<reference evidence="5 6" key="1">
    <citation type="submission" date="2020-02" db="EMBL/GenBank/DDBJ databases">
        <title>Relaxed selection underlies rapid genomic changes in the transitions from sociality to social parasitism in ants.</title>
        <authorList>
            <person name="Bi X."/>
        </authorList>
    </citation>
    <scope>NUCLEOTIDE SEQUENCE [LARGE SCALE GENOMIC DNA]</scope>
    <source>
        <strain evidence="5">BGI-DK2014b</strain>
        <tissue evidence="5">Whole body</tissue>
    </source>
</reference>
<evidence type="ECO:0000256" key="1">
    <source>
        <dbReference type="ARBA" id="ARBA00022723"/>
    </source>
</evidence>
<keyword evidence="6" id="KW-1185">Reference proteome</keyword>
<gene>
    <name evidence="5" type="primary">Ggps1_1</name>
    <name evidence="5" type="ORF">G6Z77_0001028</name>
</gene>
<dbReference type="GO" id="GO:0008299">
    <property type="term" value="P:isoprenoid biosynthetic process"/>
    <property type="evidence" value="ECO:0007669"/>
    <property type="project" value="InterPro"/>
</dbReference>
<feature type="signal peptide" evidence="4">
    <location>
        <begin position="1"/>
        <end position="17"/>
    </location>
</feature>
<comment type="similarity">
    <text evidence="3">Belongs to the FPP/GGPP synthase family.</text>
</comment>
<name>A0A836FE43_9HYME</name>
<proteinExistence type="inferred from homology"/>
<evidence type="ECO:0000256" key="3">
    <source>
        <dbReference type="RuleBase" id="RU004466"/>
    </source>
</evidence>
<evidence type="ECO:0000256" key="4">
    <source>
        <dbReference type="SAM" id="SignalP"/>
    </source>
</evidence>
<dbReference type="Gene3D" id="1.10.600.10">
    <property type="entry name" value="Farnesyl Diphosphate Synthase"/>
    <property type="match status" value="1"/>
</dbReference>
<evidence type="ECO:0000313" key="6">
    <source>
        <dbReference type="Proteomes" id="UP000670152"/>
    </source>
</evidence>
<dbReference type="InterPro" id="IPR008949">
    <property type="entry name" value="Isoprenoid_synthase_dom_sf"/>
</dbReference>
<dbReference type="Proteomes" id="UP000670152">
    <property type="component" value="Unassembled WGS sequence"/>
</dbReference>
<dbReference type="InterPro" id="IPR033749">
    <property type="entry name" value="Polyprenyl_synt_CS"/>
</dbReference>
<dbReference type="PANTHER" id="PTHR12001:SF44">
    <property type="entry name" value="GERANYLGERANYL PYROPHOSPHATE SYNTHASE"/>
    <property type="match status" value="1"/>
</dbReference>
<keyword evidence="1" id="KW-0479">Metal-binding</keyword>
<feature type="chain" id="PRO_5032598143" evidence="4">
    <location>
        <begin position="18"/>
        <end position="291"/>
    </location>
</feature>
<dbReference type="PANTHER" id="PTHR12001">
    <property type="entry name" value="GERANYLGERANYL PYROPHOSPHATE SYNTHASE"/>
    <property type="match status" value="1"/>
</dbReference>
<evidence type="ECO:0000313" key="5">
    <source>
        <dbReference type="EMBL" id="KAG5323008.1"/>
    </source>
</evidence>
<keyword evidence="3" id="KW-0808">Transferase</keyword>
<dbReference type="OrthoDB" id="6921389at2759"/>
<evidence type="ECO:0000256" key="2">
    <source>
        <dbReference type="ARBA" id="ARBA00022842"/>
    </source>
</evidence>
<comment type="caution">
    <text evidence="5">The sequence shown here is derived from an EMBL/GenBank/DDBJ whole genome shotgun (WGS) entry which is preliminary data.</text>
</comment>
<keyword evidence="4" id="KW-0732">Signal</keyword>
<dbReference type="GO" id="GO:0042811">
    <property type="term" value="P:pheromone biosynthetic process"/>
    <property type="evidence" value="ECO:0007669"/>
    <property type="project" value="UniProtKB-ARBA"/>
</dbReference>
<dbReference type="GO" id="GO:0004659">
    <property type="term" value="F:prenyltransferase activity"/>
    <property type="evidence" value="ECO:0007669"/>
    <property type="project" value="InterPro"/>
</dbReference>
<accession>A0A836FE43</accession>
<feature type="non-terminal residue" evidence="5">
    <location>
        <position position="1"/>
    </location>
</feature>
<sequence>MLHNSSILFWLLRKILLKSSSDQKDTLMEFETFEFESWLRIDDIQDNSILRRGIPVAHSVYGTASSLSAANYVLFIALERVINLKHPEVSEYIKKTGQGMDIFWRDNFICPTEEDYKIMTIRKTGGLFNLAVRLMKLFSTYEEDFSSLIATLGLYFQIRDDYCNLCLGEYTENKSYCEDLTEGKFSFPIIHALKSNPDDRQIINLYISLIMLNKDIVRQRTKDIEVKRHCIKLLERFGSFEYTRNVLEELDSTARAEIERLGGNPLLVKILDELKNWDTQDAPKDPLTGTF</sequence>
<dbReference type="AlphaFoldDB" id="A0A836FE43"/>
<dbReference type="SUPFAM" id="SSF48576">
    <property type="entry name" value="Terpenoid synthases"/>
    <property type="match status" value="1"/>
</dbReference>
<dbReference type="InterPro" id="IPR000092">
    <property type="entry name" value="Polyprenyl_synt"/>
</dbReference>
<dbReference type="EMBL" id="JAANIB010009052">
    <property type="protein sequence ID" value="KAG5323008.1"/>
    <property type="molecule type" value="Genomic_DNA"/>
</dbReference>
<dbReference type="GO" id="GO:0046872">
    <property type="term" value="F:metal ion binding"/>
    <property type="evidence" value="ECO:0007669"/>
    <property type="project" value="UniProtKB-KW"/>
</dbReference>
<keyword evidence="2" id="KW-0460">Magnesium</keyword>
<feature type="non-terminal residue" evidence="5">
    <location>
        <position position="291"/>
    </location>
</feature>
<dbReference type="Pfam" id="PF00348">
    <property type="entry name" value="polyprenyl_synt"/>
    <property type="match status" value="1"/>
</dbReference>